<dbReference type="PRINTS" id="PR01410">
    <property type="entry name" value="CCBIOGENESIS"/>
</dbReference>
<evidence type="ECO:0000256" key="6">
    <source>
        <dbReference type="SAM" id="Phobius"/>
    </source>
</evidence>
<dbReference type="Pfam" id="PF01578">
    <property type="entry name" value="Cytochrom_C_asm"/>
    <property type="match status" value="1"/>
</dbReference>
<comment type="similarity">
    <text evidence="2">Belongs to the CcmF/CycK/Ccl1/NrfE/CcsA family.</text>
</comment>
<evidence type="ECO:0000256" key="1">
    <source>
        <dbReference type="ARBA" id="ARBA00004173"/>
    </source>
</evidence>
<dbReference type="GO" id="GO:0016020">
    <property type="term" value="C:membrane"/>
    <property type="evidence" value="ECO:0007669"/>
    <property type="project" value="InterPro"/>
</dbReference>
<feature type="region of interest" description="Disordered" evidence="5">
    <location>
        <begin position="716"/>
        <end position="735"/>
    </location>
</feature>
<dbReference type="EMBL" id="GCHU01014413">
    <property type="protein sequence ID" value="JAG86713.1"/>
    <property type="molecule type" value="Transcribed_RNA"/>
</dbReference>
<dbReference type="PRINTS" id="PR01412">
    <property type="entry name" value="CCBSBIOGNSIS"/>
</dbReference>
<name>A0A0C9S6P0_9CONI</name>
<organism evidence="8">
    <name type="scientific">Wollemia nobilis</name>
    <dbReference type="NCBI Taxonomy" id="56998"/>
    <lineage>
        <taxon>Eukaryota</taxon>
        <taxon>Viridiplantae</taxon>
        <taxon>Streptophyta</taxon>
        <taxon>Embryophyta</taxon>
        <taxon>Tracheophyta</taxon>
        <taxon>Spermatophyta</taxon>
        <taxon>Pinopsida</taxon>
        <taxon>Pinidae</taxon>
        <taxon>Conifers II</taxon>
        <taxon>Araucariales</taxon>
        <taxon>Araucariaceae</taxon>
        <taxon>Wollemia</taxon>
    </lineage>
</organism>
<evidence type="ECO:0000256" key="5">
    <source>
        <dbReference type="SAM" id="MobiDB-lite"/>
    </source>
</evidence>
<dbReference type="GO" id="GO:0020037">
    <property type="term" value="F:heme binding"/>
    <property type="evidence" value="ECO:0007669"/>
    <property type="project" value="InterPro"/>
</dbReference>
<keyword evidence="4" id="KW-0496">Mitochondrion</keyword>
<proteinExistence type="inferred from homology"/>
<protein>
    <submittedName>
        <fullName evidence="8">TSA: Wollemia nobilis Ref_Wollemi_Transcript_14497_2818 transcribed RNA sequence</fullName>
    </submittedName>
</protein>
<feature type="transmembrane region" description="Helical" evidence="6">
    <location>
        <begin position="397"/>
        <end position="419"/>
    </location>
</feature>
<feature type="transmembrane region" description="Helical" evidence="6">
    <location>
        <begin position="33"/>
        <end position="52"/>
    </location>
</feature>
<dbReference type="GO" id="GO:0005739">
    <property type="term" value="C:mitochondrion"/>
    <property type="evidence" value="ECO:0007669"/>
    <property type="project" value="UniProtKB-SubCell"/>
</dbReference>
<feature type="transmembrane region" description="Helical" evidence="6">
    <location>
        <begin position="607"/>
        <end position="624"/>
    </location>
</feature>
<dbReference type="InterPro" id="IPR003567">
    <property type="entry name" value="Cyt_c_biogenesis"/>
</dbReference>
<accession>A0A0C9S6P0</accession>
<feature type="domain" description="Cytochrome c assembly protein" evidence="7">
    <location>
        <begin position="542"/>
        <end position="627"/>
    </location>
</feature>
<feature type="transmembrane region" description="Helical" evidence="6">
    <location>
        <begin position="337"/>
        <end position="357"/>
    </location>
</feature>
<dbReference type="PANTHER" id="PTHR43653">
    <property type="entry name" value="CYTOCHROME C ASSEMBLY PROTEIN-RELATED"/>
    <property type="match status" value="1"/>
</dbReference>
<comment type="subcellular location">
    <subcellularLocation>
        <location evidence="1">Mitochondrion</location>
    </subcellularLocation>
</comment>
<keyword evidence="6" id="KW-0812">Transmembrane</keyword>
<feature type="transmembrane region" description="Helical" evidence="6">
    <location>
        <begin position="584"/>
        <end position="600"/>
    </location>
</feature>
<dbReference type="GO" id="GO:0017004">
    <property type="term" value="P:cytochrome complex assembly"/>
    <property type="evidence" value="ECO:0007669"/>
    <property type="project" value="UniProtKB-KW"/>
</dbReference>
<dbReference type="PANTHER" id="PTHR43653:SF1">
    <property type="entry name" value="CYTOCHROME C-TYPE BIOGENESIS PROTEIN CCMF"/>
    <property type="match status" value="1"/>
</dbReference>
<evidence type="ECO:0000256" key="4">
    <source>
        <dbReference type="ARBA" id="ARBA00023128"/>
    </source>
</evidence>
<evidence type="ECO:0000259" key="7">
    <source>
        <dbReference type="Pfam" id="PF01578"/>
    </source>
</evidence>
<dbReference type="InterPro" id="IPR002541">
    <property type="entry name" value="Cyt_c_assembly"/>
</dbReference>
<keyword evidence="6" id="KW-1133">Transmembrane helix</keyword>
<feature type="transmembrane region" description="Helical" evidence="6">
    <location>
        <begin position="544"/>
        <end position="564"/>
    </location>
</feature>
<feature type="transmembrane region" description="Helical" evidence="6">
    <location>
        <begin position="644"/>
        <end position="663"/>
    </location>
</feature>
<evidence type="ECO:0000256" key="2">
    <source>
        <dbReference type="ARBA" id="ARBA00009186"/>
    </source>
</evidence>
<evidence type="ECO:0000256" key="3">
    <source>
        <dbReference type="ARBA" id="ARBA00022748"/>
    </source>
</evidence>
<dbReference type="GO" id="GO:0015232">
    <property type="term" value="F:heme transmembrane transporter activity"/>
    <property type="evidence" value="ECO:0007669"/>
    <property type="project" value="InterPro"/>
</dbReference>
<keyword evidence="3" id="KW-0201">Cytochrome c-type biogenesis</keyword>
<feature type="transmembrane region" description="Helical" evidence="6">
    <location>
        <begin position="84"/>
        <end position="102"/>
    </location>
</feature>
<sequence length="735" mass="82482">MSINELCHYLLFLGLFVAFTYDRKQPPALGASLYFLCTLLSFLGLLFCHTSSNFPNYNVFTNSNASAPLLYQISGTWSNHEGSILLWCWILSFYGFLFRYRVQPHNVSERGRETAFCSFALSFVKNVIRSLPENPKGGAKEPPDFEQALCAIPRTLVPSRTRRPGRAFFNSSIFRERGELSSPVISSSSSPDRTRPFMIVQRRSTSLIRSLMHVNKKSLKRSTLKTLLRRQEAEIRRSRGILLAFKHSTLLILSRRPREGFPGRQNLNRPYALLDPEPFRIMRCTQGSFSAPRDPKRSFASGGARRSGSRALFARSGKTNLLLHFARDVKERAEQRIHGALSILKGIALFFPLFLLASSNPFIRNSFVCTESLAELNPVLQDPILAIHPPCIYAGDVASAMGFGLCISKMMNGICALYLPMRTERNRTLCSAGCVGALTSEILTLSLSVERINALSLSIIANRVGGKKSCFALLLHSNRSLLLRRRRYNNKGALSPLLTGVLMGEQAKRVVRGKDTTTTSPLCWTAGVNTVVSDPKKDRERIRIWILTCWWFFTVGILLGSWWAYHELGWGGWWFWDPVENASFMPWVLATACIHSVILPKVHFWTLFLNTVTFLCCVLGTFLVRSGLLASVHSFAMDSTRGIFLWRFFLLITGISLILLFQISGHRSIETLKFSKPLVRPLPPLPGYLKRVSRKGKMKGPAIHSGIKLPPFFDQTPANNGGSPSPGREHGNLSI</sequence>
<evidence type="ECO:0000313" key="8">
    <source>
        <dbReference type="EMBL" id="JAG86713.1"/>
    </source>
</evidence>
<dbReference type="InterPro" id="IPR003569">
    <property type="entry name" value="Cyt_c_biogenesis_plant"/>
</dbReference>
<keyword evidence="6" id="KW-0472">Membrane</keyword>
<dbReference type="AlphaFoldDB" id="A0A0C9S6P0"/>
<reference evidence="8" key="1">
    <citation type="submission" date="2015-02" db="EMBL/GenBank/DDBJ databases">
        <title>A transcriptome of Wollemia nobilis - a relic of Gondwana.</title>
        <authorList>
            <person name="Chia J.Y."/>
            <person name="Leong Y.S."/>
            <person name="Abdul Karim S."/>
            <person name="Wan Azmi N."/>
            <person name="Hercus R."/>
            <person name="Croft L."/>
        </authorList>
    </citation>
    <scope>NUCLEOTIDE SEQUENCE</scope>
    <source>
        <strain evidence="8">MaeBrown</strain>
        <tissue evidence="8">Leaf</tissue>
    </source>
</reference>